<evidence type="ECO:0000313" key="4">
    <source>
        <dbReference type="EMBL" id="GAU49948.1"/>
    </source>
</evidence>
<dbReference type="InterPro" id="IPR029035">
    <property type="entry name" value="DHS-like_NAD/FAD-binding_dom"/>
</dbReference>
<dbReference type="InterPro" id="IPR036982">
    <property type="entry name" value="Deoxyhypusine_synthase_sf"/>
</dbReference>
<dbReference type="Gene3D" id="3.40.910.10">
    <property type="entry name" value="Deoxyhypusine synthase"/>
    <property type="match status" value="1"/>
</dbReference>
<dbReference type="SUPFAM" id="SSF52467">
    <property type="entry name" value="DHS-like NAD/FAD-binding domain"/>
    <property type="match status" value="1"/>
</dbReference>
<dbReference type="PANTHER" id="PTHR11703">
    <property type="entry name" value="DEOXYHYPUSINE SYNTHASE"/>
    <property type="match status" value="1"/>
</dbReference>
<reference evidence="5" key="1">
    <citation type="journal article" date="2017" name="Front. Plant Sci.">
        <title>Climate Clever Clovers: New Paradigm to Reduce the Environmental Footprint of Ruminants by Breeding Low Methanogenic Forages Utilizing Haplotype Variation.</title>
        <authorList>
            <person name="Kaur P."/>
            <person name="Appels R."/>
            <person name="Bayer P.E."/>
            <person name="Keeble-Gagnere G."/>
            <person name="Wang J."/>
            <person name="Hirakawa H."/>
            <person name="Shirasawa K."/>
            <person name="Vercoe P."/>
            <person name="Stefanova K."/>
            <person name="Durmic Z."/>
            <person name="Nichols P."/>
            <person name="Revell C."/>
            <person name="Isobe S.N."/>
            <person name="Edwards D."/>
            <person name="Erskine W."/>
        </authorList>
    </citation>
    <scope>NUCLEOTIDE SEQUENCE [LARGE SCALE GENOMIC DNA]</scope>
    <source>
        <strain evidence="5">cv. Daliak</strain>
    </source>
</reference>
<gene>
    <name evidence="4" type="ORF">TSUD_243870</name>
</gene>
<organism evidence="4 5">
    <name type="scientific">Trifolium subterraneum</name>
    <name type="common">Subterranean clover</name>
    <dbReference type="NCBI Taxonomy" id="3900"/>
    <lineage>
        <taxon>Eukaryota</taxon>
        <taxon>Viridiplantae</taxon>
        <taxon>Streptophyta</taxon>
        <taxon>Embryophyta</taxon>
        <taxon>Tracheophyta</taxon>
        <taxon>Spermatophyta</taxon>
        <taxon>Magnoliopsida</taxon>
        <taxon>eudicotyledons</taxon>
        <taxon>Gunneridae</taxon>
        <taxon>Pentapetalae</taxon>
        <taxon>rosids</taxon>
        <taxon>fabids</taxon>
        <taxon>Fabales</taxon>
        <taxon>Fabaceae</taxon>
        <taxon>Papilionoideae</taxon>
        <taxon>50 kb inversion clade</taxon>
        <taxon>NPAAA clade</taxon>
        <taxon>Hologalegina</taxon>
        <taxon>IRL clade</taxon>
        <taxon>Trifolieae</taxon>
        <taxon>Trifolium</taxon>
    </lineage>
</organism>
<dbReference type="InterPro" id="IPR002773">
    <property type="entry name" value="Deoxyhypusine_synthase"/>
</dbReference>
<dbReference type="EMBL" id="DF974662">
    <property type="protein sequence ID" value="GAU49948.1"/>
    <property type="molecule type" value="Genomic_DNA"/>
</dbReference>
<keyword evidence="3" id="KW-0520">NAD</keyword>
<evidence type="ECO:0000256" key="3">
    <source>
        <dbReference type="ARBA" id="ARBA00023027"/>
    </source>
</evidence>
<proteinExistence type="inferred from homology"/>
<protein>
    <recommendedName>
        <fullName evidence="6">Deoxyhypusine synthase</fullName>
    </recommendedName>
</protein>
<dbReference type="OrthoDB" id="1700653at2759"/>
<sequence length="73" mass="8077">MSDSKEEDTVIASVHSTVFKESENLNGKCLQIEGYDFNNGVNYQNLLKSMLTTGFQASNLADAINVVNQMVLF</sequence>
<evidence type="ECO:0000256" key="2">
    <source>
        <dbReference type="ARBA" id="ARBA00009892"/>
    </source>
</evidence>
<keyword evidence="5" id="KW-1185">Reference proteome</keyword>
<name>A0A2Z6P0K3_TRISU</name>
<dbReference type="GO" id="GO:0005737">
    <property type="term" value="C:cytoplasm"/>
    <property type="evidence" value="ECO:0007669"/>
    <property type="project" value="TreeGrafter"/>
</dbReference>
<dbReference type="GO" id="GO:0034038">
    <property type="term" value="F:deoxyhypusine synthase activity"/>
    <property type="evidence" value="ECO:0007669"/>
    <property type="project" value="TreeGrafter"/>
</dbReference>
<dbReference type="AlphaFoldDB" id="A0A2Z6P0K3"/>
<evidence type="ECO:0000313" key="5">
    <source>
        <dbReference type="Proteomes" id="UP000242715"/>
    </source>
</evidence>
<evidence type="ECO:0000256" key="1">
    <source>
        <dbReference type="ARBA" id="ARBA00001911"/>
    </source>
</evidence>
<comment type="cofactor">
    <cofactor evidence="1">
        <name>NAD(+)</name>
        <dbReference type="ChEBI" id="CHEBI:57540"/>
    </cofactor>
</comment>
<dbReference type="Proteomes" id="UP000242715">
    <property type="component" value="Unassembled WGS sequence"/>
</dbReference>
<comment type="similarity">
    <text evidence="2">Belongs to the deoxyhypusine synthase family.</text>
</comment>
<evidence type="ECO:0008006" key="6">
    <source>
        <dbReference type="Google" id="ProtNLM"/>
    </source>
</evidence>
<dbReference type="PANTHER" id="PTHR11703:SF0">
    <property type="entry name" value="DEOXYHYPUSINE SYNTHASE"/>
    <property type="match status" value="1"/>
</dbReference>
<accession>A0A2Z6P0K3</accession>